<comment type="caution">
    <text evidence="3">The sequence shown here is derived from an EMBL/GenBank/DDBJ whole genome shotgun (WGS) entry which is preliminary data.</text>
</comment>
<evidence type="ECO:0000256" key="1">
    <source>
        <dbReference type="PROSITE-ProRule" id="PRU00339"/>
    </source>
</evidence>
<keyword evidence="4" id="KW-1185">Reference proteome</keyword>
<evidence type="ECO:0000256" key="2">
    <source>
        <dbReference type="SAM" id="MobiDB-lite"/>
    </source>
</evidence>
<organism evidence="3 4">
    <name type="scientific">Streptomyces xanthophaeus</name>
    <dbReference type="NCBI Taxonomy" id="67385"/>
    <lineage>
        <taxon>Bacteria</taxon>
        <taxon>Bacillati</taxon>
        <taxon>Actinomycetota</taxon>
        <taxon>Actinomycetes</taxon>
        <taxon>Kitasatosporales</taxon>
        <taxon>Streptomycetaceae</taxon>
        <taxon>Streptomyces</taxon>
    </lineage>
</organism>
<dbReference type="InterPro" id="IPR019734">
    <property type="entry name" value="TPR_rpt"/>
</dbReference>
<name>A0A919H8E6_9ACTN</name>
<dbReference type="PROSITE" id="PS50005">
    <property type="entry name" value="TPR"/>
    <property type="match status" value="1"/>
</dbReference>
<dbReference type="InterPro" id="IPR011990">
    <property type="entry name" value="TPR-like_helical_dom_sf"/>
</dbReference>
<dbReference type="Gene3D" id="1.25.40.10">
    <property type="entry name" value="Tetratricopeptide repeat domain"/>
    <property type="match status" value="3"/>
</dbReference>
<dbReference type="PANTHER" id="PTHR44749">
    <property type="entry name" value="SUPPRESSOR OF RPS4-RLD 1"/>
    <property type="match status" value="1"/>
</dbReference>
<evidence type="ECO:0000313" key="4">
    <source>
        <dbReference type="Proteomes" id="UP000600026"/>
    </source>
</evidence>
<dbReference type="PANTHER" id="PTHR44749:SF1">
    <property type="entry name" value="TETRATRICOPEPTIDE-LIKE HELICAL DOMAIN-CONTAINING PROTEIN"/>
    <property type="match status" value="1"/>
</dbReference>
<proteinExistence type="predicted"/>
<accession>A0A919H8E6</accession>
<dbReference type="Proteomes" id="UP000600026">
    <property type="component" value="Unassembled WGS sequence"/>
</dbReference>
<dbReference type="EMBL" id="BNEE01000006">
    <property type="protein sequence ID" value="GHI89439.1"/>
    <property type="molecule type" value="Genomic_DNA"/>
</dbReference>
<dbReference type="SMART" id="SM00028">
    <property type="entry name" value="TPR"/>
    <property type="match status" value="4"/>
</dbReference>
<evidence type="ECO:0008006" key="5">
    <source>
        <dbReference type="Google" id="ProtNLM"/>
    </source>
</evidence>
<dbReference type="SUPFAM" id="SSF48452">
    <property type="entry name" value="TPR-like"/>
    <property type="match status" value="2"/>
</dbReference>
<feature type="compositionally biased region" description="Basic and acidic residues" evidence="2">
    <location>
        <begin position="587"/>
        <end position="609"/>
    </location>
</feature>
<protein>
    <recommendedName>
        <fullName evidence="5">Tetratricopeptide repeat protein</fullName>
    </recommendedName>
</protein>
<dbReference type="Pfam" id="PF13432">
    <property type="entry name" value="TPR_16"/>
    <property type="match status" value="1"/>
</dbReference>
<dbReference type="Pfam" id="PF13429">
    <property type="entry name" value="TPR_15"/>
    <property type="match status" value="1"/>
</dbReference>
<feature type="region of interest" description="Disordered" evidence="2">
    <location>
        <begin position="557"/>
        <end position="622"/>
    </location>
</feature>
<reference evidence="3" key="1">
    <citation type="submission" date="2020-09" db="EMBL/GenBank/DDBJ databases">
        <title>Whole genome shotgun sequence of Streptomyces xanthophaeus NBRC 12829.</title>
        <authorList>
            <person name="Komaki H."/>
            <person name="Tamura T."/>
        </authorList>
    </citation>
    <scope>NUCLEOTIDE SEQUENCE</scope>
    <source>
        <strain evidence="3">NBRC 12829</strain>
    </source>
</reference>
<evidence type="ECO:0000313" key="3">
    <source>
        <dbReference type="EMBL" id="GHI89439.1"/>
    </source>
</evidence>
<dbReference type="Pfam" id="PF13181">
    <property type="entry name" value="TPR_8"/>
    <property type="match status" value="1"/>
</dbReference>
<dbReference type="AlphaFoldDB" id="A0A919H8E6"/>
<keyword evidence="1" id="KW-0802">TPR repeat</keyword>
<feature type="repeat" description="TPR" evidence="1">
    <location>
        <begin position="339"/>
        <end position="372"/>
    </location>
</feature>
<dbReference type="InterPro" id="IPR044650">
    <property type="entry name" value="SRFR1-like"/>
</dbReference>
<gene>
    <name evidence="3" type="ORF">Sxan_68030</name>
</gene>
<dbReference type="GO" id="GO:0045892">
    <property type="term" value="P:negative regulation of DNA-templated transcription"/>
    <property type="evidence" value="ECO:0007669"/>
    <property type="project" value="InterPro"/>
</dbReference>
<feature type="compositionally biased region" description="Low complexity" evidence="2">
    <location>
        <begin position="611"/>
        <end position="622"/>
    </location>
</feature>
<sequence length="622" mass="66123">MLDLFDGAGQDDGCRAARGAEAGHVGGVGGGHPGVGEHRLGREAFPQSCEESVGYVSGPGAQSVVHGLSLASAAIGVNTPAPLFGHLGELFILTHSDPMHRFDRIDEEAQQPAPPVTFTGRKTLVAAAVTVVLIAGALLIRPARTGDDARPPGPSERAASAVGMGAPAAAVDLTALVADREKWLATHADDDASWAVLGAAYLEQARRTADSGWFPKAEKALKRSLEVRPAEKGNFDAMTGMGTLANARRDFGTGKKWGELVRAQAPRRWTAYPVLVDAYTGLGDYKAAQAAMERLLELRPGLAAHLRASQVYRDRGWREDAAMSMEHAAGAAKSPAEKAYTLFRLGELAWERGDTAQALRQYEGALRTDPAQAQALGGRARALAALGRSGEAVRDYRMALGRTPEPRLALELGELLESLGRTEEARTPYDTLGAMIARDGTNGVDEDVVLGLYEADHGDPAAAVRRLSQEWSRHKSVQVADALGWALHRAGEDAAALEYAKKATELGLRSAEFAYHRAMIERGLGDEAAARRHLQEAMRTNPVFSPLRAPLAKKVLDMIGQPPPGGPENLQPTAPWVAPELPKAAKPKPETKPEPKAKAEPKTEPKGDPKASPSPSPSASSR</sequence>